<name>A0A6P0C889_9RHOB</name>
<protein>
    <recommendedName>
        <fullName evidence="4">DUF1772 domain-containing protein</fullName>
    </recommendedName>
</protein>
<evidence type="ECO:0008006" key="4">
    <source>
        <dbReference type="Google" id="ProtNLM"/>
    </source>
</evidence>
<dbReference type="RefSeq" id="WP_164353295.1">
    <property type="nucleotide sequence ID" value="NZ_JAABNT010000004.1"/>
</dbReference>
<dbReference type="EMBL" id="JAABNT010000004">
    <property type="protein sequence ID" value="NEK22362.1"/>
    <property type="molecule type" value="Genomic_DNA"/>
</dbReference>
<comment type="caution">
    <text evidence="2">The sequence shown here is derived from an EMBL/GenBank/DDBJ whole genome shotgun (WGS) entry which is preliminary data.</text>
</comment>
<organism evidence="2 3">
    <name type="scientific">Sulfitobacter sediminilitoris</name>
    <dbReference type="NCBI Taxonomy" id="2698830"/>
    <lineage>
        <taxon>Bacteria</taxon>
        <taxon>Pseudomonadati</taxon>
        <taxon>Pseudomonadota</taxon>
        <taxon>Alphaproteobacteria</taxon>
        <taxon>Rhodobacterales</taxon>
        <taxon>Roseobacteraceae</taxon>
        <taxon>Sulfitobacter</taxon>
    </lineage>
</organism>
<feature type="transmembrane region" description="Helical" evidence="1">
    <location>
        <begin position="98"/>
        <end position="123"/>
    </location>
</feature>
<sequence length="168" mass="18117">MSRLLPILTALSVGLFVALGLLTKGWLEPSGHSVFDSYLTGYSAETARAYLTALTSEQTALYLGLFRWLDTVFPIILALTLGGFIWTQASGAAKPLRVLAAVSPGVYLVFDLSENAAVAYLLWSGPEVAEAAIKQASTYTMGKWISLGLAALVCIWAWRMVPKNEVTT</sequence>
<dbReference type="Proteomes" id="UP000468591">
    <property type="component" value="Unassembled WGS sequence"/>
</dbReference>
<dbReference type="AlphaFoldDB" id="A0A6P0C889"/>
<feature type="transmembrane region" description="Helical" evidence="1">
    <location>
        <begin position="65"/>
        <end position="86"/>
    </location>
</feature>
<reference evidence="2 3" key="1">
    <citation type="submission" date="2020-01" db="EMBL/GenBank/DDBJ databases">
        <title>Sulfitobacter sediminilitoris sp. nov., isolated from a tidal flat.</title>
        <authorList>
            <person name="Park S."/>
            <person name="Yoon J.-H."/>
        </authorList>
    </citation>
    <scope>NUCLEOTIDE SEQUENCE [LARGE SCALE GENOMIC DNA]</scope>
    <source>
        <strain evidence="2 3">JBTF-M27</strain>
    </source>
</reference>
<evidence type="ECO:0000256" key="1">
    <source>
        <dbReference type="SAM" id="Phobius"/>
    </source>
</evidence>
<keyword evidence="1" id="KW-0472">Membrane</keyword>
<keyword evidence="1" id="KW-0812">Transmembrane</keyword>
<gene>
    <name evidence="2" type="ORF">GV827_08115</name>
</gene>
<accession>A0A6P0C889</accession>
<evidence type="ECO:0000313" key="3">
    <source>
        <dbReference type="Proteomes" id="UP000468591"/>
    </source>
</evidence>
<feature type="transmembrane region" description="Helical" evidence="1">
    <location>
        <begin position="143"/>
        <end position="161"/>
    </location>
</feature>
<evidence type="ECO:0000313" key="2">
    <source>
        <dbReference type="EMBL" id="NEK22362.1"/>
    </source>
</evidence>
<keyword evidence="3" id="KW-1185">Reference proteome</keyword>
<proteinExistence type="predicted"/>
<keyword evidence="1" id="KW-1133">Transmembrane helix</keyword>